<keyword evidence="2" id="KW-0238">DNA-binding</keyword>
<dbReference type="SMART" id="SM00345">
    <property type="entry name" value="HTH_GNTR"/>
    <property type="match status" value="1"/>
</dbReference>
<dbReference type="GO" id="GO:0003677">
    <property type="term" value="F:DNA binding"/>
    <property type="evidence" value="ECO:0007669"/>
    <property type="project" value="UniProtKB-KW"/>
</dbReference>
<organism evidence="5 6">
    <name type="scientific">Candidatus Avoscillospira avicola</name>
    <dbReference type="NCBI Taxonomy" id="2840706"/>
    <lineage>
        <taxon>Bacteria</taxon>
        <taxon>Bacillati</taxon>
        <taxon>Bacillota</taxon>
        <taxon>Clostridia</taxon>
        <taxon>Eubacteriales</taxon>
        <taxon>Oscillospiraceae</taxon>
        <taxon>Oscillospiraceae incertae sedis</taxon>
        <taxon>Candidatus Avoscillospira</taxon>
    </lineage>
</organism>
<feature type="domain" description="HTH gntR-type" evidence="4">
    <location>
        <begin position="10"/>
        <end position="78"/>
    </location>
</feature>
<reference evidence="5" key="1">
    <citation type="submission" date="2020-10" db="EMBL/GenBank/DDBJ databases">
        <authorList>
            <person name="Gilroy R."/>
        </authorList>
    </citation>
    <scope>NUCLEOTIDE SEQUENCE</scope>
    <source>
        <strain evidence="5">ChiBcec15-4380</strain>
    </source>
</reference>
<proteinExistence type="predicted"/>
<evidence type="ECO:0000259" key="4">
    <source>
        <dbReference type="PROSITE" id="PS50949"/>
    </source>
</evidence>
<dbReference type="GO" id="GO:0003700">
    <property type="term" value="F:DNA-binding transcription factor activity"/>
    <property type="evidence" value="ECO:0007669"/>
    <property type="project" value="InterPro"/>
</dbReference>
<dbReference type="PRINTS" id="PR00035">
    <property type="entry name" value="HTHGNTR"/>
</dbReference>
<dbReference type="CDD" id="cd07377">
    <property type="entry name" value="WHTH_GntR"/>
    <property type="match status" value="1"/>
</dbReference>
<name>A0A9D1DJF8_9FIRM</name>
<dbReference type="AlphaFoldDB" id="A0A9D1DJF8"/>
<evidence type="ECO:0000313" key="5">
    <source>
        <dbReference type="EMBL" id="HIR51753.1"/>
    </source>
</evidence>
<dbReference type="PANTHER" id="PTHR38445:SF7">
    <property type="entry name" value="GNTR-FAMILY TRANSCRIPTIONAL REGULATOR"/>
    <property type="match status" value="1"/>
</dbReference>
<keyword evidence="1" id="KW-0805">Transcription regulation</keyword>
<dbReference type="Proteomes" id="UP000824239">
    <property type="component" value="Unassembled WGS sequence"/>
</dbReference>
<dbReference type="SUPFAM" id="SSF46785">
    <property type="entry name" value="Winged helix' DNA-binding domain"/>
    <property type="match status" value="1"/>
</dbReference>
<evidence type="ECO:0000256" key="3">
    <source>
        <dbReference type="ARBA" id="ARBA00023163"/>
    </source>
</evidence>
<sequence>MIPINPRDPRPIYLQIKEGLCRLILSGAVKTGERLPSVRELAGQLAINPNTIQRAYRELENDGFIYSVSGKGSFAAALAEVDAGRRSAKEREFRAAALELLRLGTPKADLMAILDQLEEEDSNDA</sequence>
<dbReference type="InterPro" id="IPR036390">
    <property type="entry name" value="WH_DNA-bd_sf"/>
</dbReference>
<keyword evidence="3" id="KW-0804">Transcription</keyword>
<dbReference type="EMBL" id="DVHE01000087">
    <property type="protein sequence ID" value="HIR51753.1"/>
    <property type="molecule type" value="Genomic_DNA"/>
</dbReference>
<dbReference type="InterPro" id="IPR036388">
    <property type="entry name" value="WH-like_DNA-bd_sf"/>
</dbReference>
<evidence type="ECO:0000256" key="2">
    <source>
        <dbReference type="ARBA" id="ARBA00023125"/>
    </source>
</evidence>
<evidence type="ECO:0000313" key="6">
    <source>
        <dbReference type="Proteomes" id="UP000824239"/>
    </source>
</evidence>
<gene>
    <name evidence="5" type="ORF">IAA53_10860</name>
</gene>
<evidence type="ECO:0000256" key="1">
    <source>
        <dbReference type="ARBA" id="ARBA00023015"/>
    </source>
</evidence>
<dbReference type="PANTHER" id="PTHR38445">
    <property type="entry name" value="HTH-TYPE TRANSCRIPTIONAL REPRESSOR YTRA"/>
    <property type="match status" value="1"/>
</dbReference>
<dbReference type="InterPro" id="IPR000524">
    <property type="entry name" value="Tscrpt_reg_HTH_GntR"/>
</dbReference>
<reference evidence="5" key="2">
    <citation type="journal article" date="2021" name="PeerJ">
        <title>Extensive microbial diversity within the chicken gut microbiome revealed by metagenomics and culture.</title>
        <authorList>
            <person name="Gilroy R."/>
            <person name="Ravi A."/>
            <person name="Getino M."/>
            <person name="Pursley I."/>
            <person name="Horton D.L."/>
            <person name="Alikhan N.F."/>
            <person name="Baker D."/>
            <person name="Gharbi K."/>
            <person name="Hall N."/>
            <person name="Watson M."/>
            <person name="Adriaenssens E.M."/>
            <person name="Foster-Nyarko E."/>
            <person name="Jarju S."/>
            <person name="Secka A."/>
            <person name="Antonio M."/>
            <person name="Oren A."/>
            <person name="Chaudhuri R.R."/>
            <person name="La Ragione R."/>
            <person name="Hildebrand F."/>
            <person name="Pallen M.J."/>
        </authorList>
    </citation>
    <scope>NUCLEOTIDE SEQUENCE</scope>
    <source>
        <strain evidence="5">ChiBcec15-4380</strain>
    </source>
</reference>
<comment type="caution">
    <text evidence="5">The sequence shown here is derived from an EMBL/GenBank/DDBJ whole genome shotgun (WGS) entry which is preliminary data.</text>
</comment>
<dbReference type="Pfam" id="PF00392">
    <property type="entry name" value="GntR"/>
    <property type="match status" value="1"/>
</dbReference>
<accession>A0A9D1DJF8</accession>
<protein>
    <submittedName>
        <fullName evidence="5">GntR family transcriptional regulator</fullName>
    </submittedName>
</protein>
<dbReference type="Gene3D" id="1.10.10.10">
    <property type="entry name" value="Winged helix-like DNA-binding domain superfamily/Winged helix DNA-binding domain"/>
    <property type="match status" value="1"/>
</dbReference>
<dbReference type="PROSITE" id="PS50949">
    <property type="entry name" value="HTH_GNTR"/>
    <property type="match status" value="1"/>
</dbReference>